<keyword evidence="2" id="KW-1185">Reference proteome</keyword>
<proteinExistence type="predicted"/>
<evidence type="ECO:0000313" key="2">
    <source>
        <dbReference type="Proteomes" id="UP000326396"/>
    </source>
</evidence>
<sequence length="183" mass="20238">MKPMGRMALHSAVPYSIALIRPPATTFIRHPPPPFDHLTQNEAHSLGQTPFGNPPPFAAHTLHSAASIRHLLPYSAISSANHYQGHPFWPNSFPGGPMVVLVTQGISAQAQMFWPKWSSSPNLNQSKIQAQNSHGPTKIQQDSFGLTSLLQAQLFFFRPSNPFMWSCDSLVDAQFVQLTDELV</sequence>
<comment type="caution">
    <text evidence="1">The sequence shown here is derived from an EMBL/GenBank/DDBJ whole genome shotgun (WGS) entry which is preliminary data.</text>
</comment>
<evidence type="ECO:0000313" key="1">
    <source>
        <dbReference type="EMBL" id="KAD7116843.1"/>
    </source>
</evidence>
<dbReference type="Proteomes" id="UP000326396">
    <property type="component" value="Linkage Group LG10"/>
</dbReference>
<name>A0A5N6PUF0_9ASTR</name>
<organism evidence="1 2">
    <name type="scientific">Mikania micrantha</name>
    <name type="common">bitter vine</name>
    <dbReference type="NCBI Taxonomy" id="192012"/>
    <lineage>
        <taxon>Eukaryota</taxon>
        <taxon>Viridiplantae</taxon>
        <taxon>Streptophyta</taxon>
        <taxon>Embryophyta</taxon>
        <taxon>Tracheophyta</taxon>
        <taxon>Spermatophyta</taxon>
        <taxon>Magnoliopsida</taxon>
        <taxon>eudicotyledons</taxon>
        <taxon>Gunneridae</taxon>
        <taxon>Pentapetalae</taxon>
        <taxon>asterids</taxon>
        <taxon>campanulids</taxon>
        <taxon>Asterales</taxon>
        <taxon>Asteraceae</taxon>
        <taxon>Asteroideae</taxon>
        <taxon>Heliantheae alliance</taxon>
        <taxon>Eupatorieae</taxon>
        <taxon>Mikania</taxon>
    </lineage>
</organism>
<accession>A0A5N6PUF0</accession>
<reference evidence="1 2" key="1">
    <citation type="submission" date="2019-05" db="EMBL/GenBank/DDBJ databases">
        <title>Mikania micrantha, genome provides insights into the molecular mechanism of rapid growth.</title>
        <authorList>
            <person name="Liu B."/>
        </authorList>
    </citation>
    <scope>NUCLEOTIDE SEQUENCE [LARGE SCALE GENOMIC DNA]</scope>
    <source>
        <strain evidence="1">NLD-2019</strain>
        <tissue evidence="1">Leaf</tissue>
    </source>
</reference>
<gene>
    <name evidence="1" type="ORF">E3N88_04111</name>
</gene>
<dbReference type="AlphaFoldDB" id="A0A5N6PUF0"/>
<dbReference type="EMBL" id="SZYD01000002">
    <property type="protein sequence ID" value="KAD7116843.1"/>
    <property type="molecule type" value="Genomic_DNA"/>
</dbReference>
<protein>
    <submittedName>
        <fullName evidence="1">Uncharacterized protein</fullName>
    </submittedName>
</protein>